<evidence type="ECO:0000256" key="2">
    <source>
        <dbReference type="ARBA" id="ARBA00001946"/>
    </source>
</evidence>
<dbReference type="NCBIfam" id="NF007980">
    <property type="entry name" value="PRK10707.1"/>
    <property type="match status" value="1"/>
</dbReference>
<name>C6C617_MUSP7</name>
<proteinExistence type="inferred from homology"/>
<reference evidence="9" key="1">
    <citation type="submission" date="2009-06" db="EMBL/GenBank/DDBJ databases">
        <title>Complete sequence of Dickeya dadantii Ech703.</title>
        <authorList>
            <consortium name="US DOE Joint Genome Institute"/>
            <person name="Lucas S."/>
            <person name="Copeland A."/>
            <person name="Lapidus A."/>
            <person name="Glavina del Rio T."/>
            <person name="Dalin E."/>
            <person name="Tice H."/>
            <person name="Bruce D."/>
            <person name="Goodwin L."/>
            <person name="Pitluck S."/>
            <person name="Chertkov O."/>
            <person name="Brettin T."/>
            <person name="Detter J.C."/>
            <person name="Han C."/>
            <person name="Larimer F."/>
            <person name="Land M."/>
            <person name="Hauser L."/>
            <person name="Kyrpides N."/>
            <person name="Mikhailova N."/>
            <person name="Balakrishnan V."/>
            <person name="Glasner J."/>
            <person name="Perna N.T."/>
        </authorList>
    </citation>
    <scope>NUCLEOTIDE SEQUENCE [LARGE SCALE GENOMIC DNA]</scope>
    <source>
        <strain evidence="9">Ech703</strain>
    </source>
</reference>
<dbReference type="PANTHER" id="PTHR12992">
    <property type="entry name" value="NUDIX HYDROLASE"/>
    <property type="match status" value="1"/>
</dbReference>
<dbReference type="EMBL" id="CP001654">
    <property type="protein sequence ID" value="ACS85808.1"/>
    <property type="molecule type" value="Genomic_DNA"/>
</dbReference>
<evidence type="ECO:0000256" key="5">
    <source>
        <dbReference type="ARBA" id="ARBA00022801"/>
    </source>
</evidence>
<comment type="cofactor">
    <cofactor evidence="1">
        <name>Mn(2+)</name>
        <dbReference type="ChEBI" id="CHEBI:29035"/>
    </cofactor>
</comment>
<dbReference type="InterPro" id="IPR045121">
    <property type="entry name" value="CoAse"/>
</dbReference>
<dbReference type="InterPro" id="IPR015797">
    <property type="entry name" value="NUDIX_hydrolase-like_dom_sf"/>
</dbReference>
<dbReference type="CDD" id="cd03426">
    <property type="entry name" value="NUDIX_CoAse_Nudt7"/>
    <property type="match status" value="1"/>
</dbReference>
<dbReference type="Proteomes" id="UP000002734">
    <property type="component" value="Chromosome"/>
</dbReference>
<evidence type="ECO:0000256" key="3">
    <source>
        <dbReference type="ARBA" id="ARBA00006506"/>
    </source>
</evidence>
<evidence type="ECO:0000313" key="9">
    <source>
        <dbReference type="EMBL" id="ACS85808.1"/>
    </source>
</evidence>
<protein>
    <submittedName>
        <fullName evidence="9">NUDIX hydrolase</fullName>
    </submittedName>
</protein>
<dbReference type="HOGENOM" id="CLU_040940_5_2_6"/>
<dbReference type="AlphaFoldDB" id="C6C617"/>
<evidence type="ECO:0000256" key="1">
    <source>
        <dbReference type="ARBA" id="ARBA00001936"/>
    </source>
</evidence>
<evidence type="ECO:0000256" key="7">
    <source>
        <dbReference type="ARBA" id="ARBA00023211"/>
    </source>
</evidence>
<evidence type="ECO:0000259" key="8">
    <source>
        <dbReference type="PROSITE" id="PS51462"/>
    </source>
</evidence>
<dbReference type="RefSeq" id="WP_015853717.1">
    <property type="nucleotide sequence ID" value="NC_012880.1"/>
</dbReference>
<evidence type="ECO:0000256" key="6">
    <source>
        <dbReference type="ARBA" id="ARBA00022842"/>
    </source>
</evidence>
<keyword evidence="10" id="KW-1185">Reference proteome</keyword>
<dbReference type="Pfam" id="PF00293">
    <property type="entry name" value="NUDIX"/>
    <property type="match status" value="1"/>
</dbReference>
<keyword evidence="6" id="KW-0460">Magnesium</keyword>
<evidence type="ECO:0000256" key="4">
    <source>
        <dbReference type="ARBA" id="ARBA00022723"/>
    </source>
</evidence>
<sequence>MLNDILDTPLPLVQAPEYDLSRFITRFQLQTLPGYRQSHNQREAAVLVPIIRRRDPSLLLTRRSADLRKHAGQVAFPGGAADPEDGSLIVTALREAREEVAIPPEFVQVLGTLAPMDSSSGYRVTPVVGLLPESTPLHPNQAEVAELFEMPLREAFSLQRYYALDIERRRQPQRVYLSWYQQQFVWGLTAAIIRQLALQVAEY</sequence>
<dbReference type="GO" id="GO:0009132">
    <property type="term" value="P:nucleoside diphosphate metabolic process"/>
    <property type="evidence" value="ECO:0007669"/>
    <property type="project" value="InterPro"/>
</dbReference>
<dbReference type="PANTHER" id="PTHR12992:SF11">
    <property type="entry name" value="MITOCHONDRIAL COENZYME A DIPHOSPHATASE NUDT8"/>
    <property type="match status" value="1"/>
</dbReference>
<dbReference type="InterPro" id="IPR000059">
    <property type="entry name" value="NUDIX_hydrolase_NudL_CS"/>
</dbReference>
<dbReference type="PROSITE" id="PS51462">
    <property type="entry name" value="NUDIX"/>
    <property type="match status" value="1"/>
</dbReference>
<dbReference type="GO" id="GO:0010945">
    <property type="term" value="F:coenzyme A diphosphatase activity"/>
    <property type="evidence" value="ECO:0007669"/>
    <property type="project" value="InterPro"/>
</dbReference>
<dbReference type="GO" id="GO:0000287">
    <property type="term" value="F:magnesium ion binding"/>
    <property type="evidence" value="ECO:0007669"/>
    <property type="project" value="InterPro"/>
</dbReference>
<feature type="domain" description="Nudix hydrolase" evidence="8">
    <location>
        <begin position="41"/>
        <end position="177"/>
    </location>
</feature>
<accession>C6C617</accession>
<comment type="cofactor">
    <cofactor evidence="2">
        <name>Mg(2+)</name>
        <dbReference type="ChEBI" id="CHEBI:18420"/>
    </cofactor>
</comment>
<dbReference type="KEGG" id="dda:Dd703_2018"/>
<organism evidence="9 10">
    <name type="scientific">Musicola paradisiaca (strain Ech703)</name>
    <name type="common">Dickeya paradisiaca</name>
    <name type="synonym">Dickeya dadantii</name>
    <dbReference type="NCBI Taxonomy" id="579405"/>
    <lineage>
        <taxon>Bacteria</taxon>
        <taxon>Pseudomonadati</taxon>
        <taxon>Pseudomonadota</taxon>
        <taxon>Gammaproteobacteria</taxon>
        <taxon>Enterobacterales</taxon>
        <taxon>Pectobacteriaceae</taxon>
        <taxon>Musicola</taxon>
    </lineage>
</organism>
<dbReference type="InterPro" id="IPR000086">
    <property type="entry name" value="NUDIX_hydrolase_dom"/>
</dbReference>
<gene>
    <name evidence="9" type="ordered locus">Dd703_2018</name>
</gene>
<keyword evidence="7" id="KW-0464">Manganese</keyword>
<dbReference type="STRING" id="579405.Dd703_2018"/>
<evidence type="ECO:0000313" key="10">
    <source>
        <dbReference type="Proteomes" id="UP000002734"/>
    </source>
</evidence>
<comment type="similarity">
    <text evidence="3">Belongs to the Nudix hydrolase family. PCD1 subfamily.</text>
</comment>
<dbReference type="SUPFAM" id="SSF55811">
    <property type="entry name" value="Nudix"/>
    <property type="match status" value="1"/>
</dbReference>
<dbReference type="PROSITE" id="PS01293">
    <property type="entry name" value="NUDIX_COA"/>
    <property type="match status" value="1"/>
</dbReference>
<keyword evidence="4" id="KW-0479">Metal-binding</keyword>
<dbReference type="Gene3D" id="3.90.79.10">
    <property type="entry name" value="Nucleoside Triphosphate Pyrophosphohydrolase"/>
    <property type="match status" value="1"/>
</dbReference>
<dbReference type="eggNOG" id="COG0494">
    <property type="taxonomic scope" value="Bacteria"/>
</dbReference>
<dbReference type="GO" id="GO:0030145">
    <property type="term" value="F:manganese ion binding"/>
    <property type="evidence" value="ECO:0007669"/>
    <property type="project" value="InterPro"/>
</dbReference>
<keyword evidence="5 9" id="KW-0378">Hydrolase</keyword>